<evidence type="ECO:0000256" key="5">
    <source>
        <dbReference type="SAM" id="Phobius"/>
    </source>
</evidence>
<reference evidence="7 8" key="1">
    <citation type="journal article" name="Front. Microbiol.">
        <title>Sugar Metabolism of the First Thermophilic Planctomycete Thermogutta terrifontis: Comparative Genomic and Transcriptomic Approaches.</title>
        <authorList>
            <person name="Elcheninov A.G."/>
            <person name="Menzel P."/>
            <person name="Gudbergsdottir S.R."/>
            <person name="Slesarev A.I."/>
            <person name="Kadnikov V.V."/>
            <person name="Krogh A."/>
            <person name="Bonch-Osmolovskaya E.A."/>
            <person name="Peng X."/>
            <person name="Kublanov I.V."/>
        </authorList>
    </citation>
    <scope>NUCLEOTIDE SEQUENCE [LARGE SCALE GENOMIC DNA]</scope>
    <source>
        <strain evidence="7 8">R1</strain>
    </source>
</reference>
<feature type="transmembrane region" description="Helical" evidence="5">
    <location>
        <begin position="91"/>
        <end position="111"/>
    </location>
</feature>
<feature type="transmembrane region" description="Helical" evidence="5">
    <location>
        <begin position="12"/>
        <end position="29"/>
    </location>
</feature>
<comment type="subcellular location">
    <subcellularLocation>
        <location evidence="1">Membrane</location>
        <topology evidence="1">Multi-pass membrane protein</topology>
    </subcellularLocation>
</comment>
<keyword evidence="3 5" id="KW-1133">Transmembrane helix</keyword>
<feature type="transmembrane region" description="Helical" evidence="5">
    <location>
        <begin position="123"/>
        <end position="140"/>
    </location>
</feature>
<gene>
    <name evidence="7" type="ORF">THTE_2363</name>
</gene>
<dbReference type="InterPro" id="IPR007016">
    <property type="entry name" value="O-antigen_ligase-rel_domated"/>
</dbReference>
<keyword evidence="2 5" id="KW-0812">Transmembrane</keyword>
<feature type="transmembrane region" description="Helical" evidence="5">
    <location>
        <begin position="361"/>
        <end position="381"/>
    </location>
</feature>
<evidence type="ECO:0000256" key="3">
    <source>
        <dbReference type="ARBA" id="ARBA00022989"/>
    </source>
</evidence>
<feature type="transmembrane region" description="Helical" evidence="5">
    <location>
        <begin position="229"/>
        <end position="249"/>
    </location>
</feature>
<sequence length="407" mass="43705">MNFATTTRPLVFFPAVIAGVFLVIAPLSLATQWESSSQLKLLRIGLCFLGGIAALLSGALRRSGGATPAILWFAFIYVLAATWSRYPLQGIAYKTLFLSSLCFGIAMGLSSPTSASLRQLMKWLGGIATVAAVVTWYEYLRNPAETTRLGRLAIYGINANAVGMTAGGYLFLTSYLAINDRGIWRLLGTLGTAILILLVVATGSRAALALAVLGGSLQLVPWIRRPARFLLPVAGVTLILLVWSAQLPVEATERLTDFEKNTRAGMWQVGIKLILSQPVFGHGWLSSSGRSTGNLQNLYLQTVAESGIFGAIALVIAGMSILSTARRVYKSLSPEWAPQFWFALAIVIGLAVHGMAESALILGSTINTFLFGFGLGVLDFLSRIGTTQSRLVKTRTPEYQCVVIGHS</sequence>
<dbReference type="GO" id="GO:0016020">
    <property type="term" value="C:membrane"/>
    <property type="evidence" value="ECO:0007669"/>
    <property type="project" value="UniProtKB-SubCell"/>
</dbReference>
<protein>
    <recommendedName>
        <fullName evidence="6">O-antigen ligase-related domain-containing protein</fullName>
    </recommendedName>
</protein>
<dbReference type="PANTHER" id="PTHR37422:SF13">
    <property type="entry name" value="LIPOPOLYSACCHARIDE BIOSYNTHESIS PROTEIN PA4999-RELATED"/>
    <property type="match status" value="1"/>
</dbReference>
<dbReference type="InterPro" id="IPR051533">
    <property type="entry name" value="WaaL-like"/>
</dbReference>
<dbReference type="EMBL" id="CP018477">
    <property type="protein sequence ID" value="ASV74965.1"/>
    <property type="molecule type" value="Genomic_DNA"/>
</dbReference>
<evidence type="ECO:0000259" key="6">
    <source>
        <dbReference type="Pfam" id="PF04932"/>
    </source>
</evidence>
<dbReference type="Pfam" id="PF04932">
    <property type="entry name" value="Wzy_C"/>
    <property type="match status" value="1"/>
</dbReference>
<feature type="transmembrane region" description="Helical" evidence="5">
    <location>
        <begin position="152"/>
        <end position="178"/>
    </location>
</feature>
<feature type="transmembrane region" description="Helical" evidence="5">
    <location>
        <begin position="190"/>
        <end position="217"/>
    </location>
</feature>
<evidence type="ECO:0000256" key="4">
    <source>
        <dbReference type="ARBA" id="ARBA00023136"/>
    </source>
</evidence>
<feature type="transmembrane region" description="Helical" evidence="5">
    <location>
        <begin position="307"/>
        <end position="325"/>
    </location>
</feature>
<feature type="transmembrane region" description="Helical" evidence="5">
    <location>
        <begin position="66"/>
        <end position="84"/>
    </location>
</feature>
<organism evidence="7 8">
    <name type="scientific">Thermogutta terrifontis</name>
    <dbReference type="NCBI Taxonomy" id="1331910"/>
    <lineage>
        <taxon>Bacteria</taxon>
        <taxon>Pseudomonadati</taxon>
        <taxon>Planctomycetota</taxon>
        <taxon>Planctomycetia</taxon>
        <taxon>Pirellulales</taxon>
        <taxon>Thermoguttaceae</taxon>
        <taxon>Thermogutta</taxon>
    </lineage>
</organism>
<evidence type="ECO:0000256" key="1">
    <source>
        <dbReference type="ARBA" id="ARBA00004141"/>
    </source>
</evidence>
<dbReference type="KEGG" id="ttf:THTE_2363"/>
<keyword evidence="4 5" id="KW-0472">Membrane</keyword>
<evidence type="ECO:0000313" key="7">
    <source>
        <dbReference type="EMBL" id="ASV74965.1"/>
    </source>
</evidence>
<feature type="transmembrane region" description="Helical" evidence="5">
    <location>
        <begin position="41"/>
        <end position="60"/>
    </location>
</feature>
<feature type="domain" description="O-antigen ligase-related" evidence="6">
    <location>
        <begin position="191"/>
        <end position="314"/>
    </location>
</feature>
<evidence type="ECO:0000313" key="8">
    <source>
        <dbReference type="Proteomes" id="UP000215086"/>
    </source>
</evidence>
<keyword evidence="8" id="KW-1185">Reference proteome</keyword>
<dbReference type="RefSeq" id="WP_095415153.1">
    <property type="nucleotide sequence ID" value="NZ_CP018477.1"/>
</dbReference>
<name>A0A286RG87_9BACT</name>
<evidence type="ECO:0000256" key="2">
    <source>
        <dbReference type="ARBA" id="ARBA00022692"/>
    </source>
</evidence>
<dbReference type="PANTHER" id="PTHR37422">
    <property type="entry name" value="TEICHURONIC ACID BIOSYNTHESIS PROTEIN TUAE"/>
    <property type="match status" value="1"/>
</dbReference>
<accession>A0A286RG87</accession>
<dbReference type="AlphaFoldDB" id="A0A286RG87"/>
<dbReference type="Proteomes" id="UP000215086">
    <property type="component" value="Chromosome"/>
</dbReference>
<proteinExistence type="predicted"/>
<feature type="transmembrane region" description="Helical" evidence="5">
    <location>
        <begin position="337"/>
        <end position="355"/>
    </location>
</feature>